<dbReference type="RefSeq" id="WP_345475909.1">
    <property type="nucleotide sequence ID" value="NZ_BAABHF010000088.1"/>
</dbReference>
<accession>A0ABP8R9H4</accession>
<dbReference type="InterPro" id="IPR023286">
    <property type="entry name" value="ABATE_dom_sf"/>
</dbReference>
<reference evidence="2" key="1">
    <citation type="journal article" date="2019" name="Int. J. Syst. Evol. Microbiol.">
        <title>The Global Catalogue of Microorganisms (GCM) 10K type strain sequencing project: providing services to taxonomists for standard genome sequencing and annotation.</title>
        <authorList>
            <consortium name="The Broad Institute Genomics Platform"/>
            <consortium name="The Broad Institute Genome Sequencing Center for Infectious Disease"/>
            <person name="Wu L."/>
            <person name="Ma J."/>
        </authorList>
    </citation>
    <scope>NUCLEOTIDE SEQUENCE [LARGE SCALE GENOMIC DNA]</scope>
    <source>
        <strain evidence="2">JCM 17933</strain>
    </source>
</reference>
<comment type="caution">
    <text evidence="1">The sequence shown here is derived from an EMBL/GenBank/DDBJ whole genome shotgun (WGS) entry which is preliminary data.</text>
</comment>
<proteinExistence type="predicted"/>
<evidence type="ECO:0000313" key="1">
    <source>
        <dbReference type="EMBL" id="GAA4522599.1"/>
    </source>
</evidence>
<gene>
    <name evidence="1" type="ORF">GCM10023191_102080</name>
</gene>
<dbReference type="SUPFAM" id="SSF160904">
    <property type="entry name" value="Jann2411-like"/>
    <property type="match status" value="1"/>
</dbReference>
<evidence type="ECO:0000313" key="2">
    <source>
        <dbReference type="Proteomes" id="UP001500503"/>
    </source>
</evidence>
<sequence>MVDLVDELREKAAQLPADGAPVVQRARGRAEEAVEILTAALDVDPTLVEPDRCLRDVDLVRELLRQLQPLARQAEVELERRRLAADPATAHQTGRLGRTNPHALEELEALSRRCVEIAERIAGAALPDWNTPQRIRERSERLLPSAAELEEIADRLRHAVRASLDLPYPAPEAERLAALADQITIATQGRRRRCAGPGCSHVLEPASTGRPRRYCGPTCRQRAHRLVQPASGRAGDGDSRGLA</sequence>
<organism evidence="1 2">
    <name type="scientific">Actinoallomurus oryzae</name>
    <dbReference type="NCBI Taxonomy" id="502180"/>
    <lineage>
        <taxon>Bacteria</taxon>
        <taxon>Bacillati</taxon>
        <taxon>Actinomycetota</taxon>
        <taxon>Actinomycetes</taxon>
        <taxon>Streptosporangiales</taxon>
        <taxon>Thermomonosporaceae</taxon>
        <taxon>Actinoallomurus</taxon>
    </lineage>
</organism>
<dbReference type="Gene3D" id="1.10.3300.10">
    <property type="entry name" value="Jann2411-like domain"/>
    <property type="match status" value="1"/>
</dbReference>
<protein>
    <recommendedName>
        <fullName evidence="3">Zinc finger CGNR domain-containing protein</fullName>
    </recommendedName>
</protein>
<keyword evidence="2" id="KW-1185">Reference proteome</keyword>
<name>A0ABP8R9H4_9ACTN</name>
<dbReference type="EMBL" id="BAABHF010000088">
    <property type="protein sequence ID" value="GAA4522599.1"/>
    <property type="molecule type" value="Genomic_DNA"/>
</dbReference>
<evidence type="ECO:0008006" key="3">
    <source>
        <dbReference type="Google" id="ProtNLM"/>
    </source>
</evidence>
<dbReference type="Proteomes" id="UP001500503">
    <property type="component" value="Unassembled WGS sequence"/>
</dbReference>